<evidence type="ECO:0000256" key="4">
    <source>
        <dbReference type="ARBA" id="ARBA00022692"/>
    </source>
</evidence>
<feature type="transmembrane region" description="Helical" evidence="7">
    <location>
        <begin position="118"/>
        <end position="137"/>
    </location>
</feature>
<protein>
    <recommendedName>
        <fullName evidence="10">Prolipoprotein diacylglyceryl transferase</fullName>
    </recommendedName>
</protein>
<sequence>MASVRRRAKRSEIDRQLSNWTKRRVFSWSLFGLAGLVAVQHLLAHAGWRPIPISMGWQDILIGYPTAIVLAVIGGIALDPTSAETIQLTFHPTFLYESLWDLGVAGLVLWVGSRYRVAGFRLFAVYVMAYTAGRGWIEYLRIDSVNHFFGLRLNDWTSLIVFAGAAAYFGATRAKERVVEPAPTDAAGTPA</sequence>
<gene>
    <name evidence="8" type="ORF">GCM10011584_03710</name>
</gene>
<keyword evidence="9" id="KW-1185">Reference proteome</keyword>
<keyword evidence="5 7" id="KW-1133">Transmembrane helix</keyword>
<comment type="caution">
    <text evidence="8">The sequence shown here is derived from an EMBL/GenBank/DDBJ whole genome shotgun (WGS) entry which is preliminary data.</text>
</comment>
<keyword evidence="2" id="KW-1003">Cell membrane</keyword>
<organism evidence="8 9">
    <name type="scientific">Nocardioides phosphati</name>
    <dbReference type="NCBI Taxonomy" id="1867775"/>
    <lineage>
        <taxon>Bacteria</taxon>
        <taxon>Bacillati</taxon>
        <taxon>Actinomycetota</taxon>
        <taxon>Actinomycetes</taxon>
        <taxon>Propionibacteriales</taxon>
        <taxon>Nocardioidaceae</taxon>
        <taxon>Nocardioides</taxon>
    </lineage>
</organism>
<proteinExistence type="inferred from homology"/>
<dbReference type="PANTHER" id="PTHR30589:SF0">
    <property type="entry name" value="PHOSPHATIDYLGLYCEROL--PROLIPOPROTEIN DIACYLGLYCERYL TRANSFERASE"/>
    <property type="match status" value="1"/>
</dbReference>
<evidence type="ECO:0000256" key="1">
    <source>
        <dbReference type="ARBA" id="ARBA00007150"/>
    </source>
</evidence>
<dbReference type="Pfam" id="PF01790">
    <property type="entry name" value="LGT"/>
    <property type="match status" value="1"/>
</dbReference>
<name>A0ABQ2N6H2_9ACTN</name>
<dbReference type="EMBL" id="BMNI01000001">
    <property type="protein sequence ID" value="GGO84942.1"/>
    <property type="molecule type" value="Genomic_DNA"/>
</dbReference>
<reference evidence="9" key="1">
    <citation type="journal article" date="2019" name="Int. J. Syst. Evol. Microbiol.">
        <title>The Global Catalogue of Microorganisms (GCM) 10K type strain sequencing project: providing services to taxonomists for standard genome sequencing and annotation.</title>
        <authorList>
            <consortium name="The Broad Institute Genomics Platform"/>
            <consortium name="The Broad Institute Genome Sequencing Center for Infectious Disease"/>
            <person name="Wu L."/>
            <person name="Ma J."/>
        </authorList>
    </citation>
    <scope>NUCLEOTIDE SEQUENCE [LARGE SCALE GENOMIC DNA]</scope>
    <source>
        <strain evidence="9">CGMCC 4.7371</strain>
    </source>
</reference>
<feature type="transmembrane region" description="Helical" evidence="7">
    <location>
        <begin position="25"/>
        <end position="48"/>
    </location>
</feature>
<evidence type="ECO:0000256" key="2">
    <source>
        <dbReference type="ARBA" id="ARBA00022475"/>
    </source>
</evidence>
<comment type="similarity">
    <text evidence="1">Belongs to the Lgt family.</text>
</comment>
<dbReference type="InterPro" id="IPR001640">
    <property type="entry name" value="Lgt"/>
</dbReference>
<keyword evidence="4 7" id="KW-0812">Transmembrane</keyword>
<keyword evidence="3" id="KW-0808">Transferase</keyword>
<feature type="transmembrane region" description="Helical" evidence="7">
    <location>
        <begin position="60"/>
        <end position="81"/>
    </location>
</feature>
<evidence type="ECO:0000313" key="8">
    <source>
        <dbReference type="EMBL" id="GGO84942.1"/>
    </source>
</evidence>
<evidence type="ECO:0000313" key="9">
    <source>
        <dbReference type="Proteomes" id="UP000655410"/>
    </source>
</evidence>
<evidence type="ECO:0000256" key="3">
    <source>
        <dbReference type="ARBA" id="ARBA00022679"/>
    </source>
</evidence>
<keyword evidence="6 7" id="KW-0472">Membrane</keyword>
<feature type="transmembrane region" description="Helical" evidence="7">
    <location>
        <begin position="149"/>
        <end position="171"/>
    </location>
</feature>
<evidence type="ECO:0008006" key="10">
    <source>
        <dbReference type="Google" id="ProtNLM"/>
    </source>
</evidence>
<dbReference type="RefSeq" id="WP_229662543.1">
    <property type="nucleotide sequence ID" value="NZ_BMNI01000001.1"/>
</dbReference>
<accession>A0ABQ2N6H2</accession>
<evidence type="ECO:0000256" key="6">
    <source>
        <dbReference type="ARBA" id="ARBA00023136"/>
    </source>
</evidence>
<dbReference type="Proteomes" id="UP000655410">
    <property type="component" value="Unassembled WGS sequence"/>
</dbReference>
<dbReference type="PANTHER" id="PTHR30589">
    <property type="entry name" value="PROLIPOPROTEIN DIACYLGLYCERYL TRANSFERASE"/>
    <property type="match status" value="1"/>
</dbReference>
<evidence type="ECO:0000256" key="7">
    <source>
        <dbReference type="SAM" id="Phobius"/>
    </source>
</evidence>
<evidence type="ECO:0000256" key="5">
    <source>
        <dbReference type="ARBA" id="ARBA00022989"/>
    </source>
</evidence>